<evidence type="ECO:0000313" key="3">
    <source>
        <dbReference type="Proteomes" id="UP000799437"/>
    </source>
</evidence>
<accession>A0A6A6VYE2</accession>
<feature type="region of interest" description="Disordered" evidence="1">
    <location>
        <begin position="90"/>
        <end position="115"/>
    </location>
</feature>
<proteinExistence type="predicted"/>
<keyword evidence="3" id="KW-1185">Reference proteome</keyword>
<dbReference type="GeneID" id="54480172"/>
<reference evidence="2" key="1">
    <citation type="journal article" date="2020" name="Stud. Mycol.">
        <title>101 Dothideomycetes genomes: a test case for predicting lifestyles and emergence of pathogens.</title>
        <authorList>
            <person name="Haridas S."/>
            <person name="Albert R."/>
            <person name="Binder M."/>
            <person name="Bloem J."/>
            <person name="Labutti K."/>
            <person name="Salamov A."/>
            <person name="Andreopoulos B."/>
            <person name="Baker S."/>
            <person name="Barry K."/>
            <person name="Bills G."/>
            <person name="Bluhm B."/>
            <person name="Cannon C."/>
            <person name="Castanera R."/>
            <person name="Culley D."/>
            <person name="Daum C."/>
            <person name="Ezra D."/>
            <person name="Gonzalez J."/>
            <person name="Henrissat B."/>
            <person name="Kuo A."/>
            <person name="Liang C."/>
            <person name="Lipzen A."/>
            <person name="Lutzoni F."/>
            <person name="Magnuson J."/>
            <person name="Mondo S."/>
            <person name="Nolan M."/>
            <person name="Ohm R."/>
            <person name="Pangilinan J."/>
            <person name="Park H.-J."/>
            <person name="Ramirez L."/>
            <person name="Alfaro M."/>
            <person name="Sun H."/>
            <person name="Tritt A."/>
            <person name="Yoshinaga Y."/>
            <person name="Zwiers L.-H."/>
            <person name="Turgeon B."/>
            <person name="Goodwin S."/>
            <person name="Spatafora J."/>
            <person name="Crous P."/>
            <person name="Grigoriev I."/>
        </authorList>
    </citation>
    <scope>NUCLEOTIDE SEQUENCE</scope>
    <source>
        <strain evidence="2">CBS 121739</strain>
    </source>
</reference>
<dbReference type="AlphaFoldDB" id="A0A6A6VYE2"/>
<gene>
    <name evidence="2" type="ORF">EJ05DRAFT_126894</name>
</gene>
<dbReference type="Proteomes" id="UP000799437">
    <property type="component" value="Unassembled WGS sequence"/>
</dbReference>
<evidence type="ECO:0000313" key="2">
    <source>
        <dbReference type="EMBL" id="KAF2755225.1"/>
    </source>
</evidence>
<evidence type="ECO:0000256" key="1">
    <source>
        <dbReference type="SAM" id="MobiDB-lite"/>
    </source>
</evidence>
<dbReference type="RefSeq" id="XP_033597676.1">
    <property type="nucleotide sequence ID" value="XM_033739118.1"/>
</dbReference>
<sequence length="129" mass="14509">MLILHAEIEEQGSTMCSSLVLYAHFWFWARVFLGGNGKVVGWMGRCLDGWMGGWVVGWMDGWVDGHKKVTGGKEVLITVHIAQHIAHSAAQRSRAQWSTVEQSHRSQGKQTDSRTNKQTNLSVYVCMYA</sequence>
<protein>
    <submittedName>
        <fullName evidence="2">Uncharacterized protein</fullName>
    </submittedName>
</protein>
<organism evidence="2 3">
    <name type="scientific">Pseudovirgaria hyperparasitica</name>
    <dbReference type="NCBI Taxonomy" id="470096"/>
    <lineage>
        <taxon>Eukaryota</taxon>
        <taxon>Fungi</taxon>
        <taxon>Dikarya</taxon>
        <taxon>Ascomycota</taxon>
        <taxon>Pezizomycotina</taxon>
        <taxon>Dothideomycetes</taxon>
        <taxon>Dothideomycetes incertae sedis</taxon>
        <taxon>Acrospermales</taxon>
        <taxon>Acrospermaceae</taxon>
        <taxon>Pseudovirgaria</taxon>
    </lineage>
</organism>
<dbReference type="EMBL" id="ML996578">
    <property type="protein sequence ID" value="KAF2755225.1"/>
    <property type="molecule type" value="Genomic_DNA"/>
</dbReference>
<name>A0A6A6VYE2_9PEZI</name>